<protein>
    <submittedName>
        <fullName evidence="2">Uncharacterized protein</fullName>
    </submittedName>
</protein>
<name>A0A9P4Q147_9PEZI</name>
<proteinExistence type="predicted"/>
<feature type="transmembrane region" description="Helical" evidence="1">
    <location>
        <begin position="34"/>
        <end position="52"/>
    </location>
</feature>
<evidence type="ECO:0000313" key="3">
    <source>
        <dbReference type="Proteomes" id="UP000799441"/>
    </source>
</evidence>
<dbReference type="Proteomes" id="UP000799441">
    <property type="component" value="Unassembled WGS sequence"/>
</dbReference>
<accession>A0A9P4Q147</accession>
<dbReference type="AlphaFoldDB" id="A0A9P4Q147"/>
<comment type="caution">
    <text evidence="2">The sequence shown here is derived from an EMBL/GenBank/DDBJ whole genome shotgun (WGS) entry which is preliminary data.</text>
</comment>
<keyword evidence="1" id="KW-0472">Membrane</keyword>
<feature type="non-terminal residue" evidence="2">
    <location>
        <position position="58"/>
    </location>
</feature>
<reference evidence="2" key="1">
    <citation type="journal article" date="2020" name="Stud. Mycol.">
        <title>101 Dothideomycetes genomes: a test case for predicting lifestyles and emergence of pathogens.</title>
        <authorList>
            <person name="Haridas S."/>
            <person name="Albert R."/>
            <person name="Binder M."/>
            <person name="Bloem J."/>
            <person name="Labutti K."/>
            <person name="Salamov A."/>
            <person name="Andreopoulos B."/>
            <person name="Baker S."/>
            <person name="Barry K."/>
            <person name="Bills G."/>
            <person name="Bluhm B."/>
            <person name="Cannon C."/>
            <person name="Castanera R."/>
            <person name="Culley D."/>
            <person name="Daum C."/>
            <person name="Ezra D."/>
            <person name="Gonzalez J."/>
            <person name="Henrissat B."/>
            <person name="Kuo A."/>
            <person name="Liang C."/>
            <person name="Lipzen A."/>
            <person name="Lutzoni F."/>
            <person name="Magnuson J."/>
            <person name="Mondo S."/>
            <person name="Nolan M."/>
            <person name="Ohm R."/>
            <person name="Pangilinan J."/>
            <person name="Park H.-J."/>
            <person name="Ramirez L."/>
            <person name="Alfaro M."/>
            <person name="Sun H."/>
            <person name="Tritt A."/>
            <person name="Yoshinaga Y."/>
            <person name="Zwiers L.-H."/>
            <person name="Turgeon B."/>
            <person name="Goodwin S."/>
            <person name="Spatafora J."/>
            <person name="Crous P."/>
            <person name="Grigoriev I."/>
        </authorList>
    </citation>
    <scope>NUCLEOTIDE SEQUENCE</scope>
    <source>
        <strain evidence="2">CBS 116435</strain>
    </source>
</reference>
<organism evidence="2 3">
    <name type="scientific">Polychaeton citri CBS 116435</name>
    <dbReference type="NCBI Taxonomy" id="1314669"/>
    <lineage>
        <taxon>Eukaryota</taxon>
        <taxon>Fungi</taxon>
        <taxon>Dikarya</taxon>
        <taxon>Ascomycota</taxon>
        <taxon>Pezizomycotina</taxon>
        <taxon>Dothideomycetes</taxon>
        <taxon>Dothideomycetidae</taxon>
        <taxon>Capnodiales</taxon>
        <taxon>Capnodiaceae</taxon>
        <taxon>Polychaeton</taxon>
    </lineage>
</organism>
<dbReference type="EMBL" id="MU003841">
    <property type="protein sequence ID" value="KAF2717575.1"/>
    <property type="molecule type" value="Genomic_DNA"/>
</dbReference>
<evidence type="ECO:0000256" key="1">
    <source>
        <dbReference type="SAM" id="Phobius"/>
    </source>
</evidence>
<keyword evidence="1" id="KW-0812">Transmembrane</keyword>
<gene>
    <name evidence="2" type="ORF">K431DRAFT_288452</name>
</gene>
<sequence length="58" mass="6681">MWDIDGHCRVEEGKERDRMRAKKCQSVEETRARLARTTSILALAVPFIVAVYQDLDDS</sequence>
<evidence type="ECO:0000313" key="2">
    <source>
        <dbReference type="EMBL" id="KAF2717575.1"/>
    </source>
</evidence>
<keyword evidence="1" id="KW-1133">Transmembrane helix</keyword>
<keyword evidence="3" id="KW-1185">Reference proteome</keyword>